<keyword evidence="3" id="KW-1185">Reference proteome</keyword>
<feature type="transmembrane region" description="Helical" evidence="1">
    <location>
        <begin position="59"/>
        <end position="86"/>
    </location>
</feature>
<gene>
    <name evidence="2" type="ORF">OIK40_02445</name>
</gene>
<evidence type="ECO:0000313" key="2">
    <source>
        <dbReference type="EMBL" id="MDC8753499.1"/>
    </source>
</evidence>
<dbReference type="InterPro" id="IPR018681">
    <property type="entry name" value="DUF2165_transmembrane"/>
</dbReference>
<dbReference type="Proteomes" id="UP001216558">
    <property type="component" value="Unassembled WGS sequence"/>
</dbReference>
<dbReference type="Pfam" id="PF09933">
    <property type="entry name" value="DUF2165"/>
    <property type="match status" value="1"/>
</dbReference>
<reference evidence="2 3" key="1">
    <citation type="submission" date="2022-10" db="EMBL/GenBank/DDBJ databases">
        <title>Erythrobacter sp. sf7 Genome sequencing.</title>
        <authorList>
            <person name="Park S."/>
        </authorList>
    </citation>
    <scope>NUCLEOTIDE SEQUENCE [LARGE SCALE GENOMIC DNA]</scope>
    <source>
        <strain evidence="3">sf7</strain>
    </source>
</reference>
<dbReference type="RefSeq" id="WP_273675888.1">
    <property type="nucleotide sequence ID" value="NZ_JAQQXQ010000001.1"/>
</dbReference>
<organism evidence="2 3">
    <name type="scientific">Erythrobacter fulvus</name>
    <dbReference type="NCBI Taxonomy" id="2987523"/>
    <lineage>
        <taxon>Bacteria</taxon>
        <taxon>Pseudomonadati</taxon>
        <taxon>Pseudomonadota</taxon>
        <taxon>Alphaproteobacteria</taxon>
        <taxon>Sphingomonadales</taxon>
        <taxon>Erythrobacteraceae</taxon>
        <taxon>Erythrobacter/Porphyrobacter group</taxon>
        <taxon>Erythrobacter</taxon>
    </lineage>
</organism>
<evidence type="ECO:0000313" key="3">
    <source>
        <dbReference type="Proteomes" id="UP001216558"/>
    </source>
</evidence>
<sequence>MIDRILKAVVTASVALMALLYVAHNIANLPQAFDFFVYTTSHADQTAYPLTLLPVPPQFLIVVAMILVFTLELVAGLGGLWGAWTLWSLRKADVREFEAGKAWAKIAMGAAVLNWWGLFQGVAVAGYQLWQMPLGQGPNQGSWVFGGMAMMTLIYLTLREADA</sequence>
<comment type="caution">
    <text evidence="2">The sequence shown here is derived from an EMBL/GenBank/DDBJ whole genome shotgun (WGS) entry which is preliminary data.</text>
</comment>
<protein>
    <submittedName>
        <fullName evidence="2">DUF2165 family protein</fullName>
    </submittedName>
</protein>
<accession>A0ABT5JLK3</accession>
<proteinExistence type="predicted"/>
<keyword evidence="1" id="KW-1133">Transmembrane helix</keyword>
<name>A0ABT5JLK3_9SPHN</name>
<dbReference type="EMBL" id="JAQQXQ010000001">
    <property type="protein sequence ID" value="MDC8753499.1"/>
    <property type="molecule type" value="Genomic_DNA"/>
</dbReference>
<feature type="transmembrane region" description="Helical" evidence="1">
    <location>
        <begin position="142"/>
        <end position="158"/>
    </location>
</feature>
<evidence type="ECO:0000256" key="1">
    <source>
        <dbReference type="SAM" id="Phobius"/>
    </source>
</evidence>
<keyword evidence="1" id="KW-0812">Transmembrane</keyword>
<feature type="transmembrane region" description="Helical" evidence="1">
    <location>
        <begin position="106"/>
        <end position="130"/>
    </location>
</feature>
<keyword evidence="1" id="KW-0472">Membrane</keyword>